<feature type="transmembrane region" description="Helical" evidence="1">
    <location>
        <begin position="72"/>
        <end position="93"/>
    </location>
</feature>
<dbReference type="EMBL" id="RBLC01000007">
    <property type="protein sequence ID" value="RKS17889.1"/>
    <property type="molecule type" value="Genomic_DNA"/>
</dbReference>
<keyword evidence="1" id="KW-0812">Transmembrane</keyword>
<protein>
    <submittedName>
        <fullName evidence="3">Histidine kinase</fullName>
    </submittedName>
</protein>
<keyword evidence="1" id="KW-1133">Transmembrane helix</keyword>
<dbReference type="AlphaFoldDB" id="A0A495M0C5"/>
<keyword evidence="4" id="KW-1185">Reference proteome</keyword>
<feature type="domain" description="Signal transduction histidine kinase internal region" evidence="2">
    <location>
        <begin position="211"/>
        <end position="288"/>
    </location>
</feature>
<evidence type="ECO:0000313" key="4">
    <source>
        <dbReference type="Proteomes" id="UP000277579"/>
    </source>
</evidence>
<feature type="transmembrane region" description="Helical" evidence="1">
    <location>
        <begin position="44"/>
        <end position="63"/>
    </location>
</feature>
<dbReference type="PANTHER" id="PTHR34220">
    <property type="entry name" value="SENSOR HISTIDINE KINASE YPDA"/>
    <property type="match status" value="1"/>
</dbReference>
<dbReference type="InterPro" id="IPR010559">
    <property type="entry name" value="Sig_transdc_His_kin_internal"/>
</dbReference>
<dbReference type="InterPro" id="IPR036890">
    <property type="entry name" value="HATPase_C_sf"/>
</dbReference>
<reference evidence="3 4" key="1">
    <citation type="submission" date="2018-10" db="EMBL/GenBank/DDBJ databases">
        <title>Genomic Encyclopedia of Archaeal and Bacterial Type Strains, Phase II (KMG-II): from individual species to whole genera.</title>
        <authorList>
            <person name="Goeker M."/>
        </authorList>
    </citation>
    <scope>NUCLEOTIDE SEQUENCE [LARGE SCALE GENOMIC DNA]</scope>
    <source>
        <strain evidence="3 4">DSM 29537</strain>
    </source>
</reference>
<feature type="transmembrane region" description="Helical" evidence="1">
    <location>
        <begin position="12"/>
        <end position="32"/>
    </location>
</feature>
<sequence>MLIKRYSIFSFNFRLFLLHIFIWLLFLAFPFSDFFAGYTDLKSFIPRILLPISLFYINYFFLVPKLLLKNRLVLYIVTTLILIIACSITIFKIEVMYFSRVMPLTRTFQTIPPSQITPRAAMISIHKEKADTVSVSSQPARLSIPRAVRGVRAAPALPFDNNYIFMIHMMLPNIILFTLYLTVSSMFKIFIEWNASYKRQKEAEMEKKNSELNFLKAQLNPHFFFNSLNTIFSLSIKKSEQTPVAILNLSELMRYMLYETNKDTVPLEEEILYIKNYIELQKLRLTENVNIIFEVDCDETSIFIPPLLFISFIENAFKHGIDPSKENEIIVKFKVQKNEIDFSVINDINRIKSNGDSFGLGIENTVKRINLYFPERNELETYADSGKFYVKLKLKLNED</sequence>
<dbReference type="InterPro" id="IPR050640">
    <property type="entry name" value="Bact_2-comp_sensor_kinase"/>
</dbReference>
<evidence type="ECO:0000259" key="2">
    <source>
        <dbReference type="Pfam" id="PF06580"/>
    </source>
</evidence>
<dbReference type="OrthoDB" id="9809908at2"/>
<dbReference type="GO" id="GO:0016020">
    <property type="term" value="C:membrane"/>
    <property type="evidence" value="ECO:0007669"/>
    <property type="project" value="InterPro"/>
</dbReference>
<proteinExistence type="predicted"/>
<dbReference type="Proteomes" id="UP000277579">
    <property type="component" value="Unassembled WGS sequence"/>
</dbReference>
<accession>A0A495M0C5</accession>
<gene>
    <name evidence="3" type="ORF">CLV94_3331</name>
</gene>
<keyword evidence="1" id="KW-0472">Membrane</keyword>
<dbReference type="GO" id="GO:0000155">
    <property type="term" value="F:phosphorelay sensor kinase activity"/>
    <property type="evidence" value="ECO:0007669"/>
    <property type="project" value="InterPro"/>
</dbReference>
<feature type="transmembrane region" description="Helical" evidence="1">
    <location>
        <begin position="163"/>
        <end position="191"/>
    </location>
</feature>
<dbReference type="PANTHER" id="PTHR34220:SF7">
    <property type="entry name" value="SENSOR HISTIDINE KINASE YPDA"/>
    <property type="match status" value="1"/>
</dbReference>
<name>A0A495M0C5_9FLAO</name>
<comment type="caution">
    <text evidence="3">The sequence shown here is derived from an EMBL/GenBank/DDBJ whole genome shotgun (WGS) entry which is preliminary data.</text>
</comment>
<keyword evidence="3" id="KW-0418">Kinase</keyword>
<dbReference type="SUPFAM" id="SSF55874">
    <property type="entry name" value="ATPase domain of HSP90 chaperone/DNA topoisomerase II/histidine kinase"/>
    <property type="match status" value="1"/>
</dbReference>
<organism evidence="3 4">
    <name type="scientific">Flavobacterium endophyticum</name>
    <dbReference type="NCBI Taxonomy" id="1540163"/>
    <lineage>
        <taxon>Bacteria</taxon>
        <taxon>Pseudomonadati</taxon>
        <taxon>Bacteroidota</taxon>
        <taxon>Flavobacteriia</taxon>
        <taxon>Flavobacteriales</taxon>
        <taxon>Flavobacteriaceae</taxon>
        <taxon>Flavobacterium</taxon>
    </lineage>
</organism>
<evidence type="ECO:0000256" key="1">
    <source>
        <dbReference type="SAM" id="Phobius"/>
    </source>
</evidence>
<keyword evidence="3" id="KW-0808">Transferase</keyword>
<evidence type="ECO:0000313" key="3">
    <source>
        <dbReference type="EMBL" id="RKS17889.1"/>
    </source>
</evidence>
<dbReference type="Pfam" id="PF06580">
    <property type="entry name" value="His_kinase"/>
    <property type="match status" value="1"/>
</dbReference>